<dbReference type="InterPro" id="IPR013785">
    <property type="entry name" value="Aldolase_TIM"/>
</dbReference>
<comment type="function">
    <text evidence="1">Regulates expression of the glpD operon. In the presence of glycerol 3-phosphate (G3P) causes antitermination of transcription of glpD at the inverted repeat of the leader region to enhance its transcription. Binds and stabilizes glpD leader mRNA.</text>
</comment>
<dbReference type="InterPro" id="IPR006699">
    <property type="entry name" value="GlpP"/>
</dbReference>
<reference evidence="3" key="1">
    <citation type="journal article" date="2019" name="Int. J. Syst. Evol. Microbiol.">
        <title>The Global Catalogue of Microorganisms (GCM) 10K type strain sequencing project: providing services to taxonomists for standard genome sequencing and annotation.</title>
        <authorList>
            <consortium name="The Broad Institute Genomics Platform"/>
            <consortium name="The Broad Institute Genome Sequencing Center for Infectious Disease"/>
            <person name="Wu L."/>
            <person name="Ma J."/>
        </authorList>
    </citation>
    <scope>NUCLEOTIDE SEQUENCE [LARGE SCALE GENOMIC DNA]</scope>
    <source>
        <strain evidence="3">CCUG 59189</strain>
    </source>
</reference>
<dbReference type="PANTHER" id="PTHR35787:SF1">
    <property type="entry name" value="GLYCEROL UPTAKE OPERON ANTITERMINATOR REGULATORY PROTEIN"/>
    <property type="match status" value="1"/>
</dbReference>
<keyword evidence="1" id="KW-0694">RNA-binding</keyword>
<comment type="caution">
    <text evidence="2">The sequence shown here is derived from an EMBL/GenBank/DDBJ whole genome shotgun (WGS) entry which is preliminary data.</text>
</comment>
<dbReference type="Pfam" id="PF04309">
    <property type="entry name" value="G3P_antiterm"/>
    <property type="match status" value="1"/>
</dbReference>
<dbReference type="Gene3D" id="3.20.20.70">
    <property type="entry name" value="Aldolase class I"/>
    <property type="match status" value="1"/>
</dbReference>
<name>A0ABW3RV41_9BACL</name>
<sequence length="208" mass="22701">MKLHDCWGERKIIPAVRKAEDLEAACRSESPTIFLLIGDLLTAEDYVGQALRAGKKVFLHVDFIMGLGGDPIVMKYIARKVGPTGIISTKSHFVKHAKKNGLLAIQRIFLIDTSALEHGIQNIEQSEPDAVEIMPGLIPRVIRELRTNISLPIIAGGLIQDFKEIDVALEAGASAVSMGNKRLWNTPMIHAGSRLTDISSTVNLGITK</sequence>
<dbReference type="EMBL" id="JBHTLM010000003">
    <property type="protein sequence ID" value="MFD1175750.1"/>
    <property type="molecule type" value="Genomic_DNA"/>
</dbReference>
<evidence type="ECO:0000313" key="2">
    <source>
        <dbReference type="EMBL" id="MFD1175750.1"/>
    </source>
</evidence>
<keyword evidence="3" id="KW-1185">Reference proteome</keyword>
<keyword evidence="1" id="KW-0805">Transcription regulation</keyword>
<dbReference type="PANTHER" id="PTHR35787">
    <property type="entry name" value="GLYCEROL UPTAKE OPERON ANTITERMINATOR REGULATORY PROTEIN"/>
    <property type="match status" value="1"/>
</dbReference>
<dbReference type="PIRSF" id="PIRSF016897">
    <property type="entry name" value="GlpP"/>
    <property type="match status" value="1"/>
</dbReference>
<organism evidence="2 3">
    <name type="scientific">Paenibacillus puldeungensis</name>
    <dbReference type="NCBI Taxonomy" id="696536"/>
    <lineage>
        <taxon>Bacteria</taxon>
        <taxon>Bacillati</taxon>
        <taxon>Bacillota</taxon>
        <taxon>Bacilli</taxon>
        <taxon>Bacillales</taxon>
        <taxon>Paenibacillaceae</taxon>
        <taxon>Paenibacillus</taxon>
    </lineage>
</organism>
<protein>
    <recommendedName>
        <fullName evidence="1">Glycerol uptake operon antiterminator regulatory protein</fullName>
    </recommendedName>
</protein>
<dbReference type="Proteomes" id="UP001597262">
    <property type="component" value="Unassembled WGS sequence"/>
</dbReference>
<evidence type="ECO:0000256" key="1">
    <source>
        <dbReference type="PIRNR" id="PIRNR016897"/>
    </source>
</evidence>
<evidence type="ECO:0000313" key="3">
    <source>
        <dbReference type="Proteomes" id="UP001597262"/>
    </source>
</evidence>
<dbReference type="RefSeq" id="WP_379317433.1">
    <property type="nucleotide sequence ID" value="NZ_JBHTLM010000003.1"/>
</dbReference>
<dbReference type="SUPFAM" id="SSF110391">
    <property type="entry name" value="GlpP-like"/>
    <property type="match status" value="1"/>
</dbReference>
<proteinExistence type="predicted"/>
<accession>A0ABW3RV41</accession>
<keyword evidence="1" id="KW-0319">Glycerol metabolism</keyword>
<keyword evidence="1" id="KW-0804">Transcription</keyword>
<gene>
    <name evidence="2" type="ORF">ACFQ3W_05450</name>
</gene>